<comment type="similarity">
    <text evidence="1">Belongs to the low molecular weight phosphotyrosine protein phosphatase family.</text>
</comment>
<dbReference type="EMBL" id="JACRUO010000001">
    <property type="protein sequence ID" value="MBD3689359.1"/>
    <property type="molecule type" value="Genomic_DNA"/>
</dbReference>
<dbReference type="SMART" id="SM00226">
    <property type="entry name" value="LMWPc"/>
    <property type="match status" value="1"/>
</dbReference>
<proteinExistence type="inferred from homology"/>
<name>A0A8I0GG13_9ACTO</name>
<evidence type="ECO:0000256" key="3">
    <source>
        <dbReference type="ARBA" id="ARBA00022801"/>
    </source>
</evidence>
<dbReference type="InterPro" id="IPR050438">
    <property type="entry name" value="LMW_PTPase"/>
</dbReference>
<sequence>MTRVLMVCTGNICRSLMAHAVLDQRAREAGVDIVVDSAGVSDEEAGNRPDPRAQRVLREHGYEVPDHRARQVRAEDFADFDLILAMTDTHLARLQRLHRRAGAAADVTIALYRDWDPDGTGQVPDPWYGDYSDFIDTLECIERVTPRLLEDLRA</sequence>
<dbReference type="PANTHER" id="PTHR11717:SF7">
    <property type="entry name" value="LOW MOLECULAR WEIGHT PHOSPHOTYROSINE PROTEIN PHOSPHATASE"/>
    <property type="match status" value="1"/>
</dbReference>
<dbReference type="Gene3D" id="3.40.50.2300">
    <property type="match status" value="1"/>
</dbReference>
<gene>
    <name evidence="7" type="ORF">H8R10_03830</name>
</gene>
<dbReference type="AlphaFoldDB" id="A0A8I0GG13"/>
<dbReference type="PRINTS" id="PR00719">
    <property type="entry name" value="LMWPTPASE"/>
</dbReference>
<dbReference type="InterPro" id="IPR036196">
    <property type="entry name" value="Ptyr_pPase_sf"/>
</dbReference>
<evidence type="ECO:0000313" key="8">
    <source>
        <dbReference type="Proteomes" id="UP000627538"/>
    </source>
</evidence>
<dbReference type="GO" id="GO:0004725">
    <property type="term" value="F:protein tyrosine phosphatase activity"/>
    <property type="evidence" value="ECO:0007669"/>
    <property type="project" value="UniProtKB-EC"/>
</dbReference>
<evidence type="ECO:0000256" key="5">
    <source>
        <dbReference type="PIRSR" id="PIRSR617867-1"/>
    </source>
</evidence>
<feature type="active site" description="Nucleophile" evidence="5">
    <location>
        <position position="8"/>
    </location>
</feature>
<dbReference type="PANTHER" id="PTHR11717">
    <property type="entry name" value="LOW MOLECULAR WEIGHT PROTEIN TYROSINE PHOSPHATASE"/>
    <property type="match status" value="1"/>
</dbReference>
<keyword evidence="8" id="KW-1185">Reference proteome</keyword>
<feature type="active site" evidence="5">
    <location>
        <position position="14"/>
    </location>
</feature>
<feature type="domain" description="Phosphotyrosine protein phosphatase I" evidence="6">
    <location>
        <begin position="2"/>
        <end position="151"/>
    </location>
</feature>
<dbReference type="Pfam" id="PF01451">
    <property type="entry name" value="LMWPc"/>
    <property type="match status" value="1"/>
</dbReference>
<dbReference type="RefSeq" id="WP_191071411.1">
    <property type="nucleotide sequence ID" value="NZ_CP060506.1"/>
</dbReference>
<keyword evidence="3" id="KW-0378">Hydrolase</keyword>
<evidence type="ECO:0000313" key="7">
    <source>
        <dbReference type="EMBL" id="MBD3689359.1"/>
    </source>
</evidence>
<evidence type="ECO:0000256" key="1">
    <source>
        <dbReference type="ARBA" id="ARBA00011063"/>
    </source>
</evidence>
<dbReference type="CDD" id="cd16343">
    <property type="entry name" value="LMWPTP"/>
    <property type="match status" value="1"/>
</dbReference>
<protein>
    <recommendedName>
        <fullName evidence="2">protein-tyrosine-phosphatase</fullName>
        <ecNumber evidence="2">3.1.3.48</ecNumber>
    </recommendedName>
</protein>
<reference evidence="7 8" key="1">
    <citation type="submission" date="2020-08" db="EMBL/GenBank/DDBJ databases">
        <title>Winkia gen. nov., sp. nov., isolated from faeces of the Anser albifrons in China.</title>
        <authorList>
            <person name="Liu Q."/>
        </authorList>
    </citation>
    <scope>NUCLEOTIDE SEQUENCE [LARGE SCALE GENOMIC DNA]</scope>
    <source>
        <strain evidence="7 8">C62</strain>
    </source>
</reference>
<dbReference type="InterPro" id="IPR023485">
    <property type="entry name" value="Ptyr_pPase"/>
</dbReference>
<evidence type="ECO:0000256" key="4">
    <source>
        <dbReference type="ARBA" id="ARBA00022912"/>
    </source>
</evidence>
<evidence type="ECO:0000259" key="6">
    <source>
        <dbReference type="SMART" id="SM00226"/>
    </source>
</evidence>
<dbReference type="SUPFAM" id="SSF52788">
    <property type="entry name" value="Phosphotyrosine protein phosphatases I"/>
    <property type="match status" value="1"/>
</dbReference>
<dbReference type="EC" id="3.1.3.48" evidence="2"/>
<dbReference type="Proteomes" id="UP000627538">
    <property type="component" value="Unassembled WGS sequence"/>
</dbReference>
<organism evidence="7 8">
    <name type="scientific">Nanchangia anserum</name>
    <dbReference type="NCBI Taxonomy" id="2692125"/>
    <lineage>
        <taxon>Bacteria</taxon>
        <taxon>Bacillati</taxon>
        <taxon>Actinomycetota</taxon>
        <taxon>Actinomycetes</taxon>
        <taxon>Actinomycetales</taxon>
        <taxon>Actinomycetaceae</taxon>
        <taxon>Nanchangia</taxon>
    </lineage>
</organism>
<feature type="active site" description="Proton donor" evidence="5">
    <location>
        <position position="125"/>
    </location>
</feature>
<keyword evidence="4" id="KW-0904">Protein phosphatase</keyword>
<accession>A0A8I0GG13</accession>
<dbReference type="InterPro" id="IPR017867">
    <property type="entry name" value="Tyr_phospatase_low_mol_wt"/>
</dbReference>
<evidence type="ECO:0000256" key="2">
    <source>
        <dbReference type="ARBA" id="ARBA00013064"/>
    </source>
</evidence>
<comment type="caution">
    <text evidence="7">The sequence shown here is derived from an EMBL/GenBank/DDBJ whole genome shotgun (WGS) entry which is preliminary data.</text>
</comment>